<evidence type="ECO:0008006" key="4">
    <source>
        <dbReference type="Google" id="ProtNLM"/>
    </source>
</evidence>
<proteinExistence type="predicted"/>
<organism evidence="2 3">
    <name type="scientific">Engelhardtia mirabilis</name>
    <dbReference type="NCBI Taxonomy" id="2528011"/>
    <lineage>
        <taxon>Bacteria</taxon>
        <taxon>Pseudomonadati</taxon>
        <taxon>Planctomycetota</taxon>
        <taxon>Planctomycetia</taxon>
        <taxon>Planctomycetia incertae sedis</taxon>
        <taxon>Engelhardtia</taxon>
    </lineage>
</organism>
<protein>
    <recommendedName>
        <fullName evidence="4">Bacterial type II and III secretion system protein</fullName>
    </recommendedName>
</protein>
<evidence type="ECO:0000313" key="2">
    <source>
        <dbReference type="EMBL" id="QDU69885.1"/>
    </source>
</evidence>
<dbReference type="KEGG" id="pbap:Pla133_50080"/>
<reference evidence="2 3" key="1">
    <citation type="submission" date="2019-02" db="EMBL/GenBank/DDBJ databases">
        <title>Deep-cultivation of Planctomycetes and their phenomic and genomic characterization uncovers novel biology.</title>
        <authorList>
            <person name="Wiegand S."/>
            <person name="Jogler M."/>
            <person name="Boedeker C."/>
            <person name="Pinto D."/>
            <person name="Vollmers J."/>
            <person name="Rivas-Marin E."/>
            <person name="Kohn T."/>
            <person name="Peeters S.H."/>
            <person name="Heuer A."/>
            <person name="Rast P."/>
            <person name="Oberbeckmann S."/>
            <person name="Bunk B."/>
            <person name="Jeske O."/>
            <person name="Meyerdierks A."/>
            <person name="Storesund J.E."/>
            <person name="Kallscheuer N."/>
            <person name="Luecker S."/>
            <person name="Lage O.M."/>
            <person name="Pohl T."/>
            <person name="Merkel B.J."/>
            <person name="Hornburger P."/>
            <person name="Mueller R.-W."/>
            <person name="Bruemmer F."/>
            <person name="Labrenz M."/>
            <person name="Spormann A.M."/>
            <person name="Op den Camp H."/>
            <person name="Overmann J."/>
            <person name="Amann R."/>
            <person name="Jetten M.S.M."/>
            <person name="Mascher T."/>
            <person name="Medema M.H."/>
            <person name="Devos D.P."/>
            <person name="Kaster A.-K."/>
            <person name="Ovreas L."/>
            <person name="Rohde M."/>
            <person name="Galperin M.Y."/>
            <person name="Jogler C."/>
        </authorList>
    </citation>
    <scope>NUCLEOTIDE SEQUENCE [LARGE SCALE GENOMIC DNA]</scope>
    <source>
        <strain evidence="2 3">Pla133</strain>
    </source>
</reference>
<dbReference type="EMBL" id="CP036287">
    <property type="protein sequence ID" value="QDU69885.1"/>
    <property type="molecule type" value="Genomic_DNA"/>
</dbReference>
<sequence length="581" mass="61282" precursor="true">MKNLLRTLGLLALAAPTALAAPSQDGDELGIAVFDLTGLLRRVDAGVYDIDILDQHGKLEDASGAGGSIGSEEVSIGALQEILVRLHEEQLRYRDAEQRSPMITTNGERQLVVRGTQALRDSVAATLGELDALLSQSAKVRVRWYKTSDGSYDQLPLGATIGTAELARLLEESQSSLDEEVTISLRLGSTGSVDLRTGQSAIVDYDVEIASNVSIVDPTVIQQLTGSQVVARFVPGVDGGYLSIVTTRTDAIGPVREEQMQVGTITASTGGNGENLRQVNVLPLSVQHQDTLTRALGLCTHVPAGRALLARTRWDLAGTSGDELMVVEVESAPLELTQTLESGGGTLSMVLRDALSRPRLSLVSDDYASMLVSERQLWGHGLVAELIADGSEVDFDLLPDAGRGWEQIGPWMAAMPGRGMDAAATRSAAHSLARGIAASTRSVAVARMGDRLVASFDVPVTDGARSFAIVALSTPLVSDIDVEVATGAGVSDPVVTETEEGLAIYFDPSLGRDGSWNLSPEAEVSVRTAGPRRIQMGETPGGWVDLLSTSRLGCSSEVRLESGEARVIGSPEGLSLALGLR</sequence>
<evidence type="ECO:0000256" key="1">
    <source>
        <dbReference type="SAM" id="SignalP"/>
    </source>
</evidence>
<accession>A0A518BSE5</accession>
<dbReference type="AlphaFoldDB" id="A0A518BSE5"/>
<gene>
    <name evidence="2" type="ORF">Pla133_50080</name>
</gene>
<feature type="chain" id="PRO_5021808102" description="Bacterial type II and III secretion system protein" evidence="1">
    <location>
        <begin position="21"/>
        <end position="581"/>
    </location>
</feature>
<keyword evidence="1" id="KW-0732">Signal</keyword>
<feature type="signal peptide" evidence="1">
    <location>
        <begin position="1"/>
        <end position="20"/>
    </location>
</feature>
<dbReference type="Proteomes" id="UP000316921">
    <property type="component" value="Chromosome"/>
</dbReference>
<name>A0A518BSE5_9BACT</name>
<evidence type="ECO:0000313" key="3">
    <source>
        <dbReference type="Proteomes" id="UP000316921"/>
    </source>
</evidence>
<dbReference type="RefSeq" id="WP_145070209.1">
    <property type="nucleotide sequence ID" value="NZ_CP036287.1"/>
</dbReference>
<keyword evidence="3" id="KW-1185">Reference proteome</keyword>